<name>A0A6L3IUM2_9BACT</name>
<protein>
    <submittedName>
        <fullName evidence="2">Uncharacterized protein</fullName>
    </submittedName>
</protein>
<organism evidence="2 3">
    <name type="scientific">Phocaeicola dorei</name>
    <dbReference type="NCBI Taxonomy" id="357276"/>
    <lineage>
        <taxon>Bacteria</taxon>
        <taxon>Pseudomonadati</taxon>
        <taxon>Bacteroidota</taxon>
        <taxon>Bacteroidia</taxon>
        <taxon>Bacteroidales</taxon>
        <taxon>Bacteroidaceae</taxon>
        <taxon>Phocaeicola</taxon>
    </lineage>
</organism>
<accession>A0A6L3IUM2</accession>
<dbReference type="EMBL" id="VVZV01000006">
    <property type="protein sequence ID" value="KAA5321842.1"/>
    <property type="molecule type" value="Genomic_DNA"/>
</dbReference>
<dbReference type="Proteomes" id="UP000481700">
    <property type="component" value="Unassembled WGS sequence"/>
</dbReference>
<reference evidence="2 3" key="1">
    <citation type="journal article" date="2019" name="Nat. Med.">
        <title>A library of human gut bacterial isolates paired with longitudinal multiomics data enables mechanistic microbiome research.</title>
        <authorList>
            <person name="Poyet M."/>
            <person name="Groussin M."/>
            <person name="Gibbons S.M."/>
            <person name="Avila-Pacheco J."/>
            <person name="Jiang X."/>
            <person name="Kearney S.M."/>
            <person name="Perrotta A.R."/>
            <person name="Berdy B."/>
            <person name="Zhao S."/>
            <person name="Lieberman T.D."/>
            <person name="Swanson P.K."/>
            <person name="Smith M."/>
            <person name="Roesemann S."/>
            <person name="Alexander J.E."/>
            <person name="Rich S.A."/>
            <person name="Livny J."/>
            <person name="Vlamakis H."/>
            <person name="Clish C."/>
            <person name="Bullock K."/>
            <person name="Deik A."/>
            <person name="Scott J."/>
            <person name="Pierce K.A."/>
            <person name="Xavier R.J."/>
            <person name="Alm E.J."/>
        </authorList>
    </citation>
    <scope>NUCLEOTIDE SEQUENCE [LARGE SCALE GENOMIC DNA]</scope>
    <source>
        <strain evidence="2 3">BIOML-A25</strain>
    </source>
</reference>
<evidence type="ECO:0000313" key="3">
    <source>
        <dbReference type="Proteomes" id="UP000481700"/>
    </source>
</evidence>
<sequence length="131" mass="15566">MNVQEQIKEWCKDGRFLLYANERMRKEITEVPENHVVTPEYEALDEGFEYDDRYAAPLAAYLTYRLQMAKLQKKAKVRKRGIWWVFVQVMTLGHYVHVFSDEFGALAAELQETVMPMLHDEYVMMLNGKRQ</sequence>
<feature type="transmembrane region" description="Helical" evidence="1">
    <location>
        <begin position="81"/>
        <end position="100"/>
    </location>
</feature>
<keyword evidence="1" id="KW-0472">Membrane</keyword>
<keyword evidence="1" id="KW-0812">Transmembrane</keyword>
<proteinExistence type="predicted"/>
<evidence type="ECO:0000256" key="1">
    <source>
        <dbReference type="SAM" id="Phobius"/>
    </source>
</evidence>
<keyword evidence="1" id="KW-1133">Transmembrane helix</keyword>
<comment type="caution">
    <text evidence="2">The sequence shown here is derived from an EMBL/GenBank/DDBJ whole genome shotgun (WGS) entry which is preliminary data.</text>
</comment>
<evidence type="ECO:0000313" key="2">
    <source>
        <dbReference type="EMBL" id="KAA5321842.1"/>
    </source>
</evidence>
<dbReference type="AlphaFoldDB" id="A0A6L3IUM2"/>
<gene>
    <name evidence="2" type="ORF">F2Z07_07040</name>
</gene>
<dbReference type="RefSeq" id="WP_008781598.1">
    <property type="nucleotide sequence ID" value="NZ_JBCHEV010000010.1"/>
</dbReference>